<evidence type="ECO:0000256" key="1">
    <source>
        <dbReference type="ARBA" id="ARBA00004683"/>
    </source>
</evidence>
<evidence type="ECO:0000313" key="9">
    <source>
        <dbReference type="Proteomes" id="UP000060487"/>
    </source>
</evidence>
<dbReference type="Proteomes" id="UP000060487">
    <property type="component" value="Unassembled WGS sequence"/>
</dbReference>
<evidence type="ECO:0000256" key="4">
    <source>
        <dbReference type="ARBA" id="ARBA00022752"/>
    </source>
</evidence>
<evidence type="ECO:0000256" key="6">
    <source>
        <dbReference type="ARBA" id="ARBA00033356"/>
    </source>
</evidence>
<dbReference type="InterPro" id="IPR029058">
    <property type="entry name" value="AB_hydrolase_fold"/>
</dbReference>
<gene>
    <name evidence="8" type="primary">phbC</name>
    <name evidence="8" type="ORF">ASN18_2141</name>
</gene>
<reference evidence="8 9" key="1">
    <citation type="submission" date="2015-11" db="EMBL/GenBank/DDBJ databases">
        <authorList>
            <person name="Lin W."/>
        </authorList>
    </citation>
    <scope>NUCLEOTIDE SEQUENCE [LARGE SCALE GENOMIC DNA]</scope>
    <source>
        <strain evidence="8 9">HCH-1</strain>
    </source>
</reference>
<organism evidence="8 9">
    <name type="scientific">Candidatus Magnetominusculus xianensis</name>
    <dbReference type="NCBI Taxonomy" id="1748249"/>
    <lineage>
        <taxon>Bacteria</taxon>
        <taxon>Pseudomonadati</taxon>
        <taxon>Nitrospirota</taxon>
        <taxon>Nitrospiria</taxon>
        <taxon>Nitrospirales</taxon>
        <taxon>Nitrospiraceae</taxon>
        <taxon>Candidatus Magnetominusculus</taxon>
    </lineage>
</organism>
<evidence type="ECO:0000256" key="5">
    <source>
        <dbReference type="ARBA" id="ARBA00023315"/>
    </source>
</evidence>
<feature type="domain" description="AB hydrolase-1" evidence="7">
    <location>
        <begin position="68"/>
        <end position="335"/>
    </location>
</feature>
<evidence type="ECO:0000313" key="8">
    <source>
        <dbReference type="EMBL" id="KWT83690.1"/>
    </source>
</evidence>
<dbReference type="InterPro" id="IPR000073">
    <property type="entry name" value="AB_hydrolase_1"/>
</dbReference>
<keyword evidence="4" id="KW-0583">PHB biosynthesis</keyword>
<keyword evidence="9" id="KW-1185">Reference proteome</keyword>
<protein>
    <recommendedName>
        <fullName evidence="2">Poly(3-hydroxyalkanoate) polymerase subunit PhaC</fullName>
    </recommendedName>
    <alternativeName>
        <fullName evidence="6">PHB synthase subunit PhaC</fullName>
    </alternativeName>
</protein>
<comment type="pathway">
    <text evidence="1">Biopolymer metabolism; poly-(R)-3-hydroxybutanoate biosynthesis.</text>
</comment>
<dbReference type="PANTHER" id="PTHR36837:SF2">
    <property type="entry name" value="POLY(3-HYDROXYALKANOATE) POLYMERASE SUBUNIT PHAC"/>
    <property type="match status" value="1"/>
</dbReference>
<dbReference type="SUPFAM" id="SSF53474">
    <property type="entry name" value="alpha/beta-Hydrolases"/>
    <property type="match status" value="1"/>
</dbReference>
<sequence>MKTPFVAFDTKSLVKELGDTSTKVIKGTETILQIEDIDVGSSQKELIFQQDKMRLYHYKSDKVTCSVPVLIVYALVNKEYMLDLQPDRSIVKNLLDHGIDLYIIDWGYPTRADRYLTMDDYINVYLNDAVDFIRESANIDKVNLMGICQGGTFSTIYSSIYPEKIKNLITLVTPIDFSVKKGLLFNWSRNMNADALVDAYGIVPGDFLNSGFLMLMPITLNVGKYIGMLDVVEDKEKLLNFLRMEKWIFDSPDQAGETLRQFIKDMYQGNKLVKGTLMIGDKSVNLKNLTMPLLNIFASGDHIVPPDATKPLNDLVGSTDKELYEFKGGHIGVFVGGKSQKELAPAITNWLHKRADGKPAKKPAKH</sequence>
<dbReference type="InterPro" id="IPR051321">
    <property type="entry name" value="PHA/PHB_synthase"/>
</dbReference>
<keyword evidence="5 8" id="KW-0012">Acyltransferase</keyword>
<evidence type="ECO:0000256" key="3">
    <source>
        <dbReference type="ARBA" id="ARBA00022679"/>
    </source>
</evidence>
<dbReference type="GO" id="GO:0016746">
    <property type="term" value="F:acyltransferase activity"/>
    <property type="evidence" value="ECO:0007669"/>
    <property type="project" value="UniProtKB-KW"/>
</dbReference>
<evidence type="ECO:0000259" key="7">
    <source>
        <dbReference type="Pfam" id="PF00561"/>
    </source>
</evidence>
<dbReference type="Pfam" id="PF00561">
    <property type="entry name" value="Abhydrolase_1"/>
    <property type="match status" value="1"/>
</dbReference>
<name>A0ABR5SHT9_9BACT</name>
<dbReference type="InterPro" id="IPR010125">
    <property type="entry name" value="PHA_synth_III_C"/>
</dbReference>
<accession>A0ABR5SHT9</accession>
<dbReference type="PANTHER" id="PTHR36837">
    <property type="entry name" value="POLY(3-HYDROXYALKANOATE) POLYMERASE SUBUNIT PHAC"/>
    <property type="match status" value="1"/>
</dbReference>
<evidence type="ECO:0000256" key="2">
    <source>
        <dbReference type="ARBA" id="ARBA00019065"/>
    </source>
</evidence>
<keyword evidence="3 8" id="KW-0808">Transferase</keyword>
<dbReference type="Gene3D" id="3.40.50.1820">
    <property type="entry name" value="alpha/beta hydrolase"/>
    <property type="match status" value="1"/>
</dbReference>
<dbReference type="NCBIfam" id="TIGR01836">
    <property type="entry name" value="PHA_synth_III_C"/>
    <property type="match status" value="1"/>
</dbReference>
<comment type="caution">
    <text evidence="8">The sequence shown here is derived from an EMBL/GenBank/DDBJ whole genome shotgun (WGS) entry which is preliminary data.</text>
</comment>
<dbReference type="RefSeq" id="WP_085052744.1">
    <property type="nucleotide sequence ID" value="NZ_LNQR01000074.1"/>
</dbReference>
<dbReference type="EMBL" id="LNQR01000074">
    <property type="protein sequence ID" value="KWT83690.1"/>
    <property type="molecule type" value="Genomic_DNA"/>
</dbReference>
<proteinExistence type="predicted"/>